<dbReference type="AlphaFoldDB" id="A0A2M6P056"/>
<sequence>MMLKFGDRVFFSVTLFIFSSTYMEYGYTKQFGSSFEDAVAKTKGELQNTRAKFFIKNTTNLV</sequence>
<organism evidence="1 2">
    <name type="scientific">Candidatus Magasanikbacteria bacterium CG10_big_fil_rev_8_21_14_0_10_38_6</name>
    <dbReference type="NCBI Taxonomy" id="1974647"/>
    <lineage>
        <taxon>Bacteria</taxon>
        <taxon>Candidatus Magasanikiibacteriota</taxon>
    </lineage>
</organism>
<proteinExistence type="predicted"/>
<comment type="caution">
    <text evidence="1">The sequence shown here is derived from an EMBL/GenBank/DDBJ whole genome shotgun (WGS) entry which is preliminary data.</text>
</comment>
<protein>
    <submittedName>
        <fullName evidence="1">Uncharacterized protein</fullName>
    </submittedName>
</protein>
<evidence type="ECO:0000313" key="1">
    <source>
        <dbReference type="EMBL" id="PIR77115.1"/>
    </source>
</evidence>
<dbReference type="EMBL" id="PFBW01000184">
    <property type="protein sequence ID" value="PIR77115.1"/>
    <property type="molecule type" value="Genomic_DNA"/>
</dbReference>
<evidence type="ECO:0000313" key="2">
    <source>
        <dbReference type="Proteomes" id="UP000228528"/>
    </source>
</evidence>
<dbReference type="Proteomes" id="UP000228528">
    <property type="component" value="Unassembled WGS sequence"/>
</dbReference>
<accession>A0A2M6P056</accession>
<name>A0A2M6P056_9BACT</name>
<gene>
    <name evidence="1" type="ORF">COU30_04220</name>
</gene>
<reference evidence="2" key="1">
    <citation type="submission" date="2017-09" db="EMBL/GenBank/DDBJ databases">
        <title>Depth-based differentiation of microbial function through sediment-hosted aquifers and enrichment of novel symbionts in the deep terrestrial subsurface.</title>
        <authorList>
            <person name="Probst A.J."/>
            <person name="Ladd B."/>
            <person name="Jarett J.K."/>
            <person name="Geller-Mcgrath D.E."/>
            <person name="Sieber C.M.K."/>
            <person name="Emerson J.B."/>
            <person name="Anantharaman K."/>
            <person name="Thomas B.C."/>
            <person name="Malmstrom R."/>
            <person name="Stieglmeier M."/>
            <person name="Klingl A."/>
            <person name="Woyke T."/>
            <person name="Ryan C.M."/>
            <person name="Banfield J.F."/>
        </authorList>
    </citation>
    <scope>NUCLEOTIDE SEQUENCE [LARGE SCALE GENOMIC DNA]</scope>
</reference>